<keyword evidence="3" id="KW-0677">Repeat</keyword>
<dbReference type="SMART" id="SM00360">
    <property type="entry name" value="RRM"/>
    <property type="match status" value="2"/>
</dbReference>
<sequence length="377" mass="40877">MSSPSDNGEKKEVDNGEHNAPPAKVEVSDYVVVLEDEGAEPMELPVNKEDNSLGLNTLTSIFPGSHGLKFKNPKTGASRAIMVDATGTKFLPPLDGWEGKTFTAVFSKGRGEGECSGSGGEAKRKGDGGEEEERASKQKRYDDRPVELIVLGLNYITTAEMFRNHFEQFGKVVSADLKMNNEGQSKGFGFVLMSTLEEQNKVLSSAIMHKIDGRRLEVKIPDDRSENFRNPQLPSSQTTNKVFVGRLHVTTTQDELRAYFEEESKKINPHATIIDCFLPRPSRGFGFVTFSTCEMARQIVAANNFRLKDSPLALSLAVPRESEMGGRGGGPFGVSSRAWNLVLRPGGSSIGGGYGYGYGAGRDDVGPSFGAAWAGLP</sequence>
<feature type="region of interest" description="Disordered" evidence="9">
    <location>
        <begin position="109"/>
        <end position="140"/>
    </location>
</feature>
<keyword evidence="2" id="KW-0507">mRNA processing</keyword>
<organism evidence="11 12">
    <name type="scientific">Pristionchus mayeri</name>
    <dbReference type="NCBI Taxonomy" id="1317129"/>
    <lineage>
        <taxon>Eukaryota</taxon>
        <taxon>Metazoa</taxon>
        <taxon>Ecdysozoa</taxon>
        <taxon>Nematoda</taxon>
        <taxon>Chromadorea</taxon>
        <taxon>Rhabditida</taxon>
        <taxon>Rhabditina</taxon>
        <taxon>Diplogasteromorpha</taxon>
        <taxon>Diplogasteroidea</taxon>
        <taxon>Neodiplogasteridae</taxon>
        <taxon>Pristionchus</taxon>
    </lineage>
</organism>
<dbReference type="InterPro" id="IPR041105">
    <property type="entry name" value="TDP-43_N"/>
</dbReference>
<dbReference type="SUPFAM" id="SSF54928">
    <property type="entry name" value="RNA-binding domain, RBD"/>
    <property type="match status" value="2"/>
</dbReference>
<evidence type="ECO:0000313" key="12">
    <source>
        <dbReference type="Proteomes" id="UP001328107"/>
    </source>
</evidence>
<evidence type="ECO:0000256" key="5">
    <source>
        <dbReference type="ARBA" id="ARBA00023163"/>
    </source>
</evidence>
<dbReference type="GO" id="GO:0010468">
    <property type="term" value="P:regulation of gene expression"/>
    <property type="evidence" value="ECO:0007669"/>
    <property type="project" value="TreeGrafter"/>
</dbReference>
<evidence type="ECO:0000256" key="1">
    <source>
        <dbReference type="ARBA" id="ARBA00004123"/>
    </source>
</evidence>
<reference evidence="12" key="1">
    <citation type="submission" date="2022-10" db="EMBL/GenBank/DDBJ databases">
        <title>Genome assembly of Pristionchus species.</title>
        <authorList>
            <person name="Yoshida K."/>
            <person name="Sommer R.J."/>
        </authorList>
    </citation>
    <scope>NUCLEOTIDE SEQUENCE [LARGE SCALE GENOMIC DNA]</scope>
    <source>
        <strain evidence="12">RS5460</strain>
    </source>
</reference>
<name>A0AAN5CG03_9BILA</name>
<evidence type="ECO:0000256" key="6">
    <source>
        <dbReference type="ARBA" id="ARBA00023187"/>
    </source>
</evidence>
<proteinExistence type="predicted"/>
<dbReference type="AlphaFoldDB" id="A0AAN5CG03"/>
<gene>
    <name evidence="11" type="ORF">PMAYCL1PPCAC_10926</name>
</gene>
<dbReference type="EMBL" id="BTRK01000003">
    <property type="protein sequence ID" value="GMR40731.1"/>
    <property type="molecule type" value="Genomic_DNA"/>
</dbReference>
<dbReference type="Proteomes" id="UP001328107">
    <property type="component" value="Unassembled WGS sequence"/>
</dbReference>
<evidence type="ECO:0000256" key="7">
    <source>
        <dbReference type="ARBA" id="ARBA00023242"/>
    </source>
</evidence>
<evidence type="ECO:0000256" key="4">
    <source>
        <dbReference type="ARBA" id="ARBA00023015"/>
    </source>
</evidence>
<dbReference type="InterPro" id="IPR035979">
    <property type="entry name" value="RBD_domain_sf"/>
</dbReference>
<comment type="subcellular location">
    <subcellularLocation>
        <location evidence="1">Nucleus</location>
    </subcellularLocation>
</comment>
<keyword evidence="8" id="KW-0694">RNA-binding</keyword>
<dbReference type="PANTHER" id="PTHR48033">
    <property type="entry name" value="RNA-BINDING (RRM/RBD/RNP MOTIFS) FAMILY PROTEIN"/>
    <property type="match status" value="1"/>
</dbReference>
<dbReference type="Pfam" id="PF18694">
    <property type="entry name" value="TDP-43_N"/>
    <property type="match status" value="1"/>
</dbReference>
<feature type="compositionally biased region" description="Basic and acidic residues" evidence="9">
    <location>
        <begin position="7"/>
        <end position="17"/>
    </location>
</feature>
<feature type="compositionally biased region" description="Basic and acidic residues" evidence="9">
    <location>
        <begin position="121"/>
        <end position="140"/>
    </location>
</feature>
<dbReference type="CDD" id="cd19609">
    <property type="entry name" value="NTD_TDP-43"/>
    <property type="match status" value="1"/>
</dbReference>
<feature type="non-terminal residue" evidence="11">
    <location>
        <position position="377"/>
    </location>
</feature>
<evidence type="ECO:0000259" key="10">
    <source>
        <dbReference type="PROSITE" id="PS50102"/>
    </source>
</evidence>
<dbReference type="PANTHER" id="PTHR48033:SF9">
    <property type="entry name" value="TAR DNA-BINDING PROTEIN 43"/>
    <property type="match status" value="1"/>
</dbReference>
<evidence type="ECO:0000256" key="3">
    <source>
        <dbReference type="ARBA" id="ARBA00022737"/>
    </source>
</evidence>
<dbReference type="Gene3D" id="3.30.70.330">
    <property type="match status" value="2"/>
</dbReference>
<dbReference type="GO" id="GO:0005654">
    <property type="term" value="C:nucleoplasm"/>
    <property type="evidence" value="ECO:0007669"/>
    <property type="project" value="TreeGrafter"/>
</dbReference>
<keyword evidence="12" id="KW-1185">Reference proteome</keyword>
<dbReference type="GO" id="GO:0008380">
    <property type="term" value="P:RNA splicing"/>
    <property type="evidence" value="ECO:0007669"/>
    <property type="project" value="UniProtKB-KW"/>
</dbReference>
<keyword evidence="5" id="KW-0804">Transcription</keyword>
<evidence type="ECO:0000313" key="11">
    <source>
        <dbReference type="EMBL" id="GMR40731.1"/>
    </source>
</evidence>
<evidence type="ECO:0000256" key="8">
    <source>
        <dbReference type="PROSITE-ProRule" id="PRU00176"/>
    </source>
</evidence>
<dbReference type="InterPro" id="IPR012677">
    <property type="entry name" value="Nucleotide-bd_a/b_plait_sf"/>
</dbReference>
<feature type="domain" description="RRM" evidence="10">
    <location>
        <begin position="146"/>
        <end position="223"/>
    </location>
</feature>
<dbReference type="PROSITE" id="PS50102">
    <property type="entry name" value="RRM"/>
    <property type="match status" value="2"/>
</dbReference>
<evidence type="ECO:0000256" key="2">
    <source>
        <dbReference type="ARBA" id="ARBA00022664"/>
    </source>
</evidence>
<dbReference type="InterPro" id="IPR000504">
    <property type="entry name" value="RRM_dom"/>
</dbReference>
<comment type="caution">
    <text evidence="11">The sequence shown here is derived from an EMBL/GenBank/DDBJ whole genome shotgun (WGS) entry which is preliminary data.</text>
</comment>
<dbReference type="GO" id="GO:0000785">
    <property type="term" value="C:chromatin"/>
    <property type="evidence" value="ECO:0007669"/>
    <property type="project" value="TreeGrafter"/>
</dbReference>
<feature type="domain" description="RRM" evidence="10">
    <location>
        <begin position="240"/>
        <end position="319"/>
    </location>
</feature>
<dbReference type="GO" id="GO:0006397">
    <property type="term" value="P:mRNA processing"/>
    <property type="evidence" value="ECO:0007669"/>
    <property type="project" value="UniProtKB-KW"/>
</dbReference>
<keyword evidence="6" id="KW-0508">mRNA splicing</keyword>
<keyword evidence="7" id="KW-0539">Nucleus</keyword>
<accession>A0AAN5CG03</accession>
<keyword evidence="4" id="KW-0805">Transcription regulation</keyword>
<protein>
    <recommendedName>
        <fullName evidence="10">RRM domain-containing protein</fullName>
    </recommendedName>
</protein>
<dbReference type="GO" id="GO:0003723">
    <property type="term" value="F:RNA binding"/>
    <property type="evidence" value="ECO:0007669"/>
    <property type="project" value="UniProtKB-UniRule"/>
</dbReference>
<feature type="region of interest" description="Disordered" evidence="9">
    <location>
        <begin position="1"/>
        <end position="28"/>
    </location>
</feature>
<evidence type="ECO:0000256" key="9">
    <source>
        <dbReference type="SAM" id="MobiDB-lite"/>
    </source>
</evidence>
<dbReference type="Pfam" id="PF00076">
    <property type="entry name" value="RRM_1"/>
    <property type="match status" value="2"/>
</dbReference>